<dbReference type="Gene3D" id="3.30.70.270">
    <property type="match status" value="1"/>
</dbReference>
<dbReference type="InterPro" id="IPR033479">
    <property type="entry name" value="dCache_1"/>
</dbReference>
<evidence type="ECO:0000313" key="7">
    <source>
        <dbReference type="EMBL" id="MBD8015520.1"/>
    </source>
</evidence>
<evidence type="ECO:0000256" key="3">
    <source>
        <dbReference type="ARBA" id="ARBA00022692"/>
    </source>
</evidence>
<dbReference type="PANTHER" id="PTHR45138:SF9">
    <property type="entry name" value="DIGUANYLATE CYCLASE DGCM-RELATED"/>
    <property type="match status" value="1"/>
</dbReference>
<dbReference type="CDD" id="cd01949">
    <property type="entry name" value="GGDEF"/>
    <property type="match status" value="1"/>
</dbReference>
<dbReference type="NCBIfam" id="TIGR00254">
    <property type="entry name" value="GGDEF"/>
    <property type="match status" value="1"/>
</dbReference>
<dbReference type="PROSITE" id="PS50887">
    <property type="entry name" value="GGDEF"/>
    <property type="match status" value="1"/>
</dbReference>
<evidence type="ECO:0000259" key="6">
    <source>
        <dbReference type="PROSITE" id="PS50887"/>
    </source>
</evidence>
<evidence type="ECO:0000256" key="1">
    <source>
        <dbReference type="ARBA" id="ARBA00004651"/>
    </source>
</evidence>
<keyword evidence="2" id="KW-1003">Cell membrane</keyword>
<comment type="caution">
    <text evidence="7">The sequence shown here is derived from an EMBL/GenBank/DDBJ whole genome shotgun (WGS) entry which is preliminary data.</text>
</comment>
<evidence type="ECO:0000256" key="2">
    <source>
        <dbReference type="ARBA" id="ARBA00022475"/>
    </source>
</evidence>
<dbReference type="Proteomes" id="UP000658980">
    <property type="component" value="Unassembled WGS sequence"/>
</dbReference>
<dbReference type="Pfam" id="PF00990">
    <property type="entry name" value="GGDEF"/>
    <property type="match status" value="1"/>
</dbReference>
<dbReference type="InterPro" id="IPR029787">
    <property type="entry name" value="Nucleotide_cyclase"/>
</dbReference>
<sequence>MKKLFNSRKVNLATLFTSLVAASVVLTLLILTISSYQSDKESLTDTYLSLNYSKAEKMSQSVESLFGSMRTNLETTVRFLEANENLSDEEIHESLELLRVSSGYFNSLSWIDETGVIRAISPVSIGIKGETIAPGLSKDALDAREPSLTSPYTGLSNRLIMLMSQPIYSKDGTYRGMIGGSIFLQEENVLNQLLGNDAVEQNGSYYFVVGPKGTLLFHPERNLIGESVYENPVVRKLTQGKSGMEHVTNTKGVPMLAAYSHVSEPGWGIVQQTPYSFLQASLIEQLLQMLKNMLLPSLFLLLLSVFIARKLAAPFTHLGNLVDQLAEGKTVSQPLKETLIKPHWNREADLLTKSVAVAFETLERNNQRLTESALTDTLTGLPNRRKLDEVLTEWSSEDRIFSLLVLDIDHFKSINDSYGHQKGDETLKELAAVVQKIIRPDDYCFRYGGEEFVLLLPETNRLAAYQTAEQIRRKIEKTSLIPDKTVTVSIGISEFPTQSRSMAELFQMADQALYNSKSKGRNRITISDVPG</sequence>
<dbReference type="RefSeq" id="WP_191715708.1">
    <property type="nucleotide sequence ID" value="NZ_JACSPU010000004.1"/>
</dbReference>
<keyword evidence="3" id="KW-0812">Transmembrane</keyword>
<dbReference type="Pfam" id="PF02743">
    <property type="entry name" value="dCache_1"/>
    <property type="match status" value="1"/>
</dbReference>
<dbReference type="Gene3D" id="3.30.450.20">
    <property type="entry name" value="PAS domain"/>
    <property type="match status" value="1"/>
</dbReference>
<keyword evidence="5" id="KW-0472">Membrane</keyword>
<keyword evidence="4" id="KW-1133">Transmembrane helix</keyword>
<dbReference type="CDD" id="cd12912">
    <property type="entry name" value="PDC2_MCP_like"/>
    <property type="match status" value="1"/>
</dbReference>
<dbReference type="PANTHER" id="PTHR45138">
    <property type="entry name" value="REGULATORY COMPONENTS OF SENSORY TRANSDUCTION SYSTEM"/>
    <property type="match status" value="1"/>
</dbReference>
<protein>
    <submittedName>
        <fullName evidence="7">GGDEF domain-containing protein</fullName>
    </submittedName>
</protein>
<dbReference type="SUPFAM" id="SSF55073">
    <property type="entry name" value="Nucleotide cyclase"/>
    <property type="match status" value="1"/>
</dbReference>
<dbReference type="CDD" id="cd18773">
    <property type="entry name" value="PDC1_HK_sensor"/>
    <property type="match status" value="1"/>
</dbReference>
<gene>
    <name evidence="7" type="ORF">H9630_11900</name>
</gene>
<comment type="subcellular location">
    <subcellularLocation>
        <location evidence="1">Cell membrane</location>
        <topology evidence="1">Multi-pass membrane protein</topology>
    </subcellularLocation>
</comment>
<evidence type="ECO:0000313" key="8">
    <source>
        <dbReference type="Proteomes" id="UP000658980"/>
    </source>
</evidence>
<dbReference type="SUPFAM" id="SSF103190">
    <property type="entry name" value="Sensory domain-like"/>
    <property type="match status" value="1"/>
</dbReference>
<proteinExistence type="predicted"/>
<accession>A0ABR8WER2</accession>
<dbReference type="InterPro" id="IPR050469">
    <property type="entry name" value="Diguanylate_Cyclase"/>
</dbReference>
<dbReference type="InterPro" id="IPR043128">
    <property type="entry name" value="Rev_trsase/Diguanyl_cyclase"/>
</dbReference>
<dbReference type="SMART" id="SM00267">
    <property type="entry name" value="GGDEF"/>
    <property type="match status" value="1"/>
</dbReference>
<evidence type="ECO:0000256" key="4">
    <source>
        <dbReference type="ARBA" id="ARBA00022989"/>
    </source>
</evidence>
<reference evidence="7 8" key="1">
    <citation type="submission" date="2020-08" db="EMBL/GenBank/DDBJ databases">
        <title>A Genomic Blueprint of the Chicken Gut Microbiome.</title>
        <authorList>
            <person name="Gilroy R."/>
            <person name="Ravi A."/>
            <person name="Getino M."/>
            <person name="Pursley I."/>
            <person name="Horton D.L."/>
            <person name="Alikhan N.-F."/>
            <person name="Baker D."/>
            <person name="Gharbi K."/>
            <person name="Hall N."/>
            <person name="Watson M."/>
            <person name="Adriaenssens E.M."/>
            <person name="Foster-Nyarko E."/>
            <person name="Jarju S."/>
            <person name="Secka A."/>
            <person name="Antonio M."/>
            <person name="Oren A."/>
            <person name="Chaudhuri R."/>
            <person name="La Ragione R.M."/>
            <person name="Hildebrand F."/>
            <person name="Pallen M.J."/>
        </authorList>
    </citation>
    <scope>NUCLEOTIDE SEQUENCE [LARGE SCALE GENOMIC DNA]</scope>
    <source>
        <strain evidence="7 8">Sa1BUA13</strain>
    </source>
</reference>
<feature type="domain" description="GGDEF" evidence="6">
    <location>
        <begin position="399"/>
        <end position="529"/>
    </location>
</feature>
<organism evidence="7 8">
    <name type="scientific">Planococcus wigleyi</name>
    <dbReference type="NCBI Taxonomy" id="2762216"/>
    <lineage>
        <taxon>Bacteria</taxon>
        <taxon>Bacillati</taxon>
        <taxon>Bacillota</taxon>
        <taxon>Bacilli</taxon>
        <taxon>Bacillales</taxon>
        <taxon>Caryophanaceae</taxon>
        <taxon>Planococcus</taxon>
    </lineage>
</organism>
<name>A0ABR8WER2_9BACL</name>
<keyword evidence="8" id="KW-1185">Reference proteome</keyword>
<evidence type="ECO:0000256" key="5">
    <source>
        <dbReference type="ARBA" id="ARBA00023136"/>
    </source>
</evidence>
<dbReference type="EMBL" id="JACSPU010000004">
    <property type="protein sequence ID" value="MBD8015520.1"/>
    <property type="molecule type" value="Genomic_DNA"/>
</dbReference>
<dbReference type="InterPro" id="IPR000160">
    <property type="entry name" value="GGDEF_dom"/>
</dbReference>
<dbReference type="InterPro" id="IPR029151">
    <property type="entry name" value="Sensor-like_sf"/>
</dbReference>